<dbReference type="SUPFAM" id="SSF51735">
    <property type="entry name" value="NAD(P)-binding Rossmann-fold domains"/>
    <property type="match status" value="1"/>
</dbReference>
<name>A0A0F7ZX30_9HYPO</name>
<dbReference type="Gene3D" id="3.40.50.720">
    <property type="entry name" value="NAD(P)-binding Rossmann-like Domain"/>
    <property type="match status" value="1"/>
</dbReference>
<dbReference type="InterPro" id="IPR001509">
    <property type="entry name" value="Epimerase_deHydtase"/>
</dbReference>
<protein>
    <recommendedName>
        <fullName evidence="1">NAD-dependent epimerase/dehydratase domain-containing protein</fullName>
    </recommendedName>
</protein>
<sequence>MARDLVLLTGATGMIGFKTLAVLLEAGYQVRAAVRNQAGFDKISALKPITP</sequence>
<reference evidence="2 3" key="1">
    <citation type="journal article" date="2014" name="Genome Biol. Evol.">
        <title>Comparative genomics and transcriptomics analyses reveal divergent lifestyle features of nematode endoparasitic fungus Hirsutella minnesotensis.</title>
        <authorList>
            <person name="Lai Y."/>
            <person name="Liu K."/>
            <person name="Zhang X."/>
            <person name="Zhang X."/>
            <person name="Li K."/>
            <person name="Wang N."/>
            <person name="Shu C."/>
            <person name="Wu Y."/>
            <person name="Wang C."/>
            <person name="Bushley K.E."/>
            <person name="Xiang M."/>
            <person name="Liu X."/>
        </authorList>
    </citation>
    <scope>NUCLEOTIDE SEQUENCE [LARGE SCALE GENOMIC DNA]</scope>
    <source>
        <strain evidence="2 3">3608</strain>
    </source>
</reference>
<dbReference type="Proteomes" id="UP000054481">
    <property type="component" value="Unassembled WGS sequence"/>
</dbReference>
<evidence type="ECO:0000313" key="2">
    <source>
        <dbReference type="EMBL" id="KJZ70007.1"/>
    </source>
</evidence>
<evidence type="ECO:0000313" key="3">
    <source>
        <dbReference type="Proteomes" id="UP000054481"/>
    </source>
</evidence>
<organism evidence="2 3">
    <name type="scientific">Hirsutella minnesotensis 3608</name>
    <dbReference type="NCBI Taxonomy" id="1043627"/>
    <lineage>
        <taxon>Eukaryota</taxon>
        <taxon>Fungi</taxon>
        <taxon>Dikarya</taxon>
        <taxon>Ascomycota</taxon>
        <taxon>Pezizomycotina</taxon>
        <taxon>Sordariomycetes</taxon>
        <taxon>Hypocreomycetidae</taxon>
        <taxon>Hypocreales</taxon>
        <taxon>Ophiocordycipitaceae</taxon>
        <taxon>Hirsutella</taxon>
    </lineage>
</organism>
<dbReference type="InterPro" id="IPR036291">
    <property type="entry name" value="NAD(P)-bd_dom_sf"/>
</dbReference>
<proteinExistence type="predicted"/>
<dbReference type="EMBL" id="KQ030656">
    <property type="protein sequence ID" value="KJZ70007.1"/>
    <property type="molecule type" value="Genomic_DNA"/>
</dbReference>
<dbReference type="AlphaFoldDB" id="A0A0F7ZX30"/>
<gene>
    <name evidence="2" type="ORF">HIM_10588</name>
</gene>
<keyword evidence="3" id="KW-1185">Reference proteome</keyword>
<feature type="domain" description="NAD-dependent epimerase/dehydratase" evidence="1">
    <location>
        <begin position="6"/>
        <end position="39"/>
    </location>
</feature>
<dbReference type="OrthoDB" id="2735536at2759"/>
<evidence type="ECO:0000259" key="1">
    <source>
        <dbReference type="Pfam" id="PF01370"/>
    </source>
</evidence>
<accession>A0A0F7ZX30</accession>
<dbReference type="Pfam" id="PF01370">
    <property type="entry name" value="Epimerase"/>
    <property type="match status" value="1"/>
</dbReference>